<evidence type="ECO:0000313" key="1">
    <source>
        <dbReference type="EMBL" id="GFY06415.1"/>
    </source>
</evidence>
<comment type="caution">
    <text evidence="1">The sequence shown here is derived from an EMBL/GenBank/DDBJ whole genome shotgun (WGS) entry which is preliminary data.</text>
</comment>
<organism evidence="1 2">
    <name type="scientific">Trichonephila clavipes</name>
    <name type="common">Golden silk orbweaver</name>
    <name type="synonym">Nephila clavipes</name>
    <dbReference type="NCBI Taxonomy" id="2585209"/>
    <lineage>
        <taxon>Eukaryota</taxon>
        <taxon>Metazoa</taxon>
        <taxon>Ecdysozoa</taxon>
        <taxon>Arthropoda</taxon>
        <taxon>Chelicerata</taxon>
        <taxon>Arachnida</taxon>
        <taxon>Araneae</taxon>
        <taxon>Araneomorphae</taxon>
        <taxon>Entelegynae</taxon>
        <taxon>Araneoidea</taxon>
        <taxon>Nephilidae</taxon>
        <taxon>Trichonephila</taxon>
    </lineage>
</organism>
<name>A0A8X6S824_TRICX</name>
<keyword evidence="2" id="KW-1185">Reference proteome</keyword>
<proteinExistence type="predicted"/>
<dbReference type="AlphaFoldDB" id="A0A8X6S824"/>
<accession>A0A8X6S824</accession>
<gene>
    <name evidence="1" type="ORF">TNCV_3652021</name>
</gene>
<dbReference type="EMBL" id="BMAU01021259">
    <property type="protein sequence ID" value="GFY06415.1"/>
    <property type="molecule type" value="Genomic_DNA"/>
</dbReference>
<dbReference type="Proteomes" id="UP000887159">
    <property type="component" value="Unassembled WGS sequence"/>
</dbReference>
<evidence type="ECO:0000313" key="2">
    <source>
        <dbReference type="Proteomes" id="UP000887159"/>
    </source>
</evidence>
<protein>
    <submittedName>
        <fullName evidence="1">Uncharacterized protein</fullName>
    </submittedName>
</protein>
<sequence>MRHLDVIHLSQPAKLGIPFCCQRLTWLGYRRNQIVTRRNDSKISKIVRNGDMIDNDFTPKVKTCIACEHPDPGFRMVGHHRHILATFRDTILCMY</sequence>
<reference evidence="1" key="1">
    <citation type="submission" date="2020-08" db="EMBL/GenBank/DDBJ databases">
        <title>Multicomponent nature underlies the extraordinary mechanical properties of spider dragline silk.</title>
        <authorList>
            <person name="Kono N."/>
            <person name="Nakamura H."/>
            <person name="Mori M."/>
            <person name="Yoshida Y."/>
            <person name="Ohtoshi R."/>
            <person name="Malay A.D."/>
            <person name="Moran D.A.P."/>
            <person name="Tomita M."/>
            <person name="Numata K."/>
            <person name="Arakawa K."/>
        </authorList>
    </citation>
    <scope>NUCLEOTIDE SEQUENCE</scope>
</reference>